<feature type="region of interest" description="Disordered" evidence="1">
    <location>
        <begin position="42"/>
        <end position="70"/>
    </location>
</feature>
<accession>A0AAD9KP33</accession>
<gene>
    <name evidence="2" type="ORF">NP493_769g01019</name>
</gene>
<reference evidence="2" key="1">
    <citation type="journal article" date="2023" name="Mol. Biol. Evol.">
        <title>Third-Generation Sequencing Reveals the Adaptive Role of the Epigenome in Three Deep-Sea Polychaetes.</title>
        <authorList>
            <person name="Perez M."/>
            <person name="Aroh O."/>
            <person name="Sun Y."/>
            <person name="Lan Y."/>
            <person name="Juniper S.K."/>
            <person name="Young C.R."/>
            <person name="Angers B."/>
            <person name="Qian P.Y."/>
        </authorList>
    </citation>
    <scope>NUCLEOTIDE SEQUENCE</scope>
    <source>
        <strain evidence="2">R07B-5</strain>
    </source>
</reference>
<dbReference type="Proteomes" id="UP001209878">
    <property type="component" value="Unassembled WGS sequence"/>
</dbReference>
<feature type="region of interest" description="Disordered" evidence="1">
    <location>
        <begin position="104"/>
        <end position="136"/>
    </location>
</feature>
<feature type="compositionally biased region" description="Basic and acidic residues" evidence="1">
    <location>
        <begin position="108"/>
        <end position="128"/>
    </location>
</feature>
<keyword evidence="3" id="KW-1185">Reference proteome</keyword>
<sequence>MDLDSSRFARCDKHDQWQMPAASTLPAKLSHPFELDQRDISTFPRSNAADRDTCKLPESVAEHTNPPGSRTTWYVYFEPSPTEDSVVVDSDPDEMYENVKNWHQNTDSWRDDSHAYDVKEEPSPKEDSDVVDSDPDEMYENVKVGECSRHEICCICKIVHWI</sequence>
<organism evidence="2 3">
    <name type="scientific">Ridgeia piscesae</name>
    <name type="common">Tubeworm</name>
    <dbReference type="NCBI Taxonomy" id="27915"/>
    <lineage>
        <taxon>Eukaryota</taxon>
        <taxon>Metazoa</taxon>
        <taxon>Spiralia</taxon>
        <taxon>Lophotrochozoa</taxon>
        <taxon>Annelida</taxon>
        <taxon>Polychaeta</taxon>
        <taxon>Sedentaria</taxon>
        <taxon>Canalipalpata</taxon>
        <taxon>Sabellida</taxon>
        <taxon>Siboglinidae</taxon>
        <taxon>Ridgeia</taxon>
    </lineage>
</organism>
<protein>
    <submittedName>
        <fullName evidence="2">Uncharacterized protein</fullName>
    </submittedName>
</protein>
<proteinExistence type="predicted"/>
<dbReference type="EMBL" id="JAODUO010000768">
    <property type="protein sequence ID" value="KAK2174882.1"/>
    <property type="molecule type" value="Genomic_DNA"/>
</dbReference>
<evidence type="ECO:0000256" key="1">
    <source>
        <dbReference type="SAM" id="MobiDB-lite"/>
    </source>
</evidence>
<comment type="caution">
    <text evidence="2">The sequence shown here is derived from an EMBL/GenBank/DDBJ whole genome shotgun (WGS) entry which is preliminary data.</text>
</comment>
<evidence type="ECO:0000313" key="3">
    <source>
        <dbReference type="Proteomes" id="UP001209878"/>
    </source>
</evidence>
<dbReference type="AlphaFoldDB" id="A0AAD9KP33"/>
<evidence type="ECO:0000313" key="2">
    <source>
        <dbReference type="EMBL" id="KAK2174882.1"/>
    </source>
</evidence>
<name>A0AAD9KP33_RIDPI</name>